<dbReference type="OrthoDB" id="66881at2759"/>
<sequence>MAKRVAIIGAGPSGLATGRVLLANTDFDIVIYDSNPQVGGVWYYPDNEQPRENTAMYDALETNLSKQIMTFSGFPFPDDVPTFPNRKHVWEYLVRFYETFIKGQERILTQLNCKVKCVEKIGDLWRVTHNDGKAVELFDYVVVANGHFEATHVPEDIPGGDEWRNAQPGSLLHSKDFHSSERFRDLRVVVVGNGSSGSDIANQISSVAQCVYHSVKEVNKTNWDENPVVTAVPKISKLSVHDNQTVTLENGEQLRNIDRIIWATGYMYYLPFLGSYQEQILGTDKTSNDPVSRLHGLWEQLVFVQDPTLAFLLLCKNVVPFPLAESQACTVAKVFSGAIEVPSIDFSARAVQEPKDYHSLVTPRDIEYCRELQAILDSCGGQDDEARPRLWDDQLAALRYRTGLAKKERTKILIHRALELRDKGEAYYLE</sequence>
<dbReference type="InterPro" id="IPR020946">
    <property type="entry name" value="Flavin_mOase-like"/>
</dbReference>
<evidence type="ECO:0000313" key="7">
    <source>
        <dbReference type="Proteomes" id="UP000054304"/>
    </source>
</evidence>
<dbReference type="GO" id="GO:0050660">
    <property type="term" value="F:flavin adenine dinucleotide binding"/>
    <property type="evidence" value="ECO:0007669"/>
    <property type="project" value="InterPro"/>
</dbReference>
<evidence type="ECO:0000256" key="5">
    <source>
        <dbReference type="ARBA" id="ARBA00023002"/>
    </source>
</evidence>
<keyword evidence="5" id="KW-0560">Oxidoreductase</keyword>
<dbReference type="GO" id="GO:0050661">
    <property type="term" value="F:NADP binding"/>
    <property type="evidence" value="ECO:0007669"/>
    <property type="project" value="InterPro"/>
</dbReference>
<evidence type="ECO:0000256" key="2">
    <source>
        <dbReference type="ARBA" id="ARBA00022630"/>
    </source>
</evidence>
<dbReference type="PANTHER" id="PTHR23023">
    <property type="entry name" value="DIMETHYLANILINE MONOOXYGENASE"/>
    <property type="match status" value="1"/>
</dbReference>
<dbReference type="InterPro" id="IPR036188">
    <property type="entry name" value="FAD/NAD-bd_sf"/>
</dbReference>
<organism evidence="6 7">
    <name type="scientific">Lachancea lanzarotensis</name>
    <dbReference type="NCBI Taxonomy" id="1245769"/>
    <lineage>
        <taxon>Eukaryota</taxon>
        <taxon>Fungi</taxon>
        <taxon>Dikarya</taxon>
        <taxon>Ascomycota</taxon>
        <taxon>Saccharomycotina</taxon>
        <taxon>Saccharomycetes</taxon>
        <taxon>Saccharomycetales</taxon>
        <taxon>Saccharomycetaceae</taxon>
        <taxon>Lachancea</taxon>
    </lineage>
</organism>
<reference evidence="6 7" key="1">
    <citation type="submission" date="2014-12" db="EMBL/GenBank/DDBJ databases">
        <authorList>
            <person name="Neuveglise Cecile"/>
        </authorList>
    </citation>
    <scope>NUCLEOTIDE SEQUENCE [LARGE SCALE GENOMIC DNA]</scope>
    <source>
        <strain evidence="6 7">CBS 12615</strain>
    </source>
</reference>
<proteinExistence type="inferred from homology"/>
<evidence type="ECO:0000313" key="6">
    <source>
        <dbReference type="EMBL" id="CEP63186.1"/>
    </source>
</evidence>
<dbReference type="Pfam" id="PF00743">
    <property type="entry name" value="FMO-like"/>
    <property type="match status" value="2"/>
</dbReference>
<dbReference type="Gene3D" id="3.50.50.60">
    <property type="entry name" value="FAD/NAD(P)-binding domain"/>
    <property type="match status" value="2"/>
</dbReference>
<dbReference type="GO" id="GO:0004499">
    <property type="term" value="F:N,N-dimethylaniline monooxygenase activity"/>
    <property type="evidence" value="ECO:0007669"/>
    <property type="project" value="EnsemblFungi"/>
</dbReference>
<evidence type="ECO:0000256" key="4">
    <source>
        <dbReference type="ARBA" id="ARBA00022857"/>
    </source>
</evidence>
<evidence type="ECO:0000256" key="3">
    <source>
        <dbReference type="ARBA" id="ARBA00022827"/>
    </source>
</evidence>
<dbReference type="AlphaFoldDB" id="A0A0C7MTA7"/>
<dbReference type="HOGENOM" id="CLU_006909_5_0_1"/>
<dbReference type="SUPFAM" id="SSF51905">
    <property type="entry name" value="FAD/NAD(P)-binding domain"/>
    <property type="match status" value="2"/>
</dbReference>
<keyword evidence="2" id="KW-0285">Flavoprotein</keyword>
<dbReference type="InterPro" id="IPR000960">
    <property type="entry name" value="Flavin_mOase"/>
</dbReference>
<dbReference type="PRINTS" id="PR00370">
    <property type="entry name" value="FMOXYGENASE"/>
</dbReference>
<dbReference type="GO" id="GO:0005789">
    <property type="term" value="C:endoplasmic reticulum membrane"/>
    <property type="evidence" value="ECO:0007669"/>
    <property type="project" value="EnsemblFungi"/>
</dbReference>
<keyword evidence="3" id="KW-0274">FAD</keyword>
<dbReference type="Proteomes" id="UP000054304">
    <property type="component" value="Unassembled WGS sequence"/>
</dbReference>
<dbReference type="GeneID" id="34686681"/>
<dbReference type="PIRSF" id="PIRSF000332">
    <property type="entry name" value="FMO"/>
    <property type="match status" value="1"/>
</dbReference>
<keyword evidence="4" id="KW-0521">NADP</keyword>
<accession>A0A0C7MTA7</accession>
<name>A0A0C7MTA7_9SACH</name>
<keyword evidence="7" id="KW-1185">Reference proteome</keyword>
<comment type="similarity">
    <text evidence="1">Belongs to the FMO family.</text>
</comment>
<dbReference type="EMBL" id="LN736366">
    <property type="protein sequence ID" value="CEP63186.1"/>
    <property type="molecule type" value="Genomic_DNA"/>
</dbReference>
<dbReference type="RefSeq" id="XP_022629407.1">
    <property type="nucleotide sequence ID" value="XM_022771507.1"/>
</dbReference>
<gene>
    <name evidence="6" type="ORF">LALA0_S07e04390g</name>
</gene>
<protein>
    <submittedName>
        <fullName evidence="6">LALA0S07e04390g1_1</fullName>
    </submittedName>
</protein>
<dbReference type="GO" id="GO:0006457">
    <property type="term" value="P:protein folding"/>
    <property type="evidence" value="ECO:0007669"/>
    <property type="project" value="EnsemblFungi"/>
</dbReference>
<evidence type="ECO:0000256" key="1">
    <source>
        <dbReference type="ARBA" id="ARBA00009183"/>
    </source>
</evidence>
<dbReference type="InterPro" id="IPR050346">
    <property type="entry name" value="FMO-like"/>
</dbReference>